<dbReference type="Pfam" id="PF00567">
    <property type="entry name" value="TUDOR"/>
    <property type="match status" value="1"/>
</dbReference>
<protein>
    <recommendedName>
        <fullName evidence="2">Tudor domain-containing protein</fullName>
    </recommendedName>
</protein>
<feature type="domain" description="Tudor" evidence="2">
    <location>
        <begin position="335"/>
        <end position="420"/>
    </location>
</feature>
<proteinExistence type="predicted"/>
<evidence type="ECO:0000259" key="2">
    <source>
        <dbReference type="Pfam" id="PF00567"/>
    </source>
</evidence>
<evidence type="ECO:0000313" key="4">
    <source>
        <dbReference type="Proteomes" id="UP000192247"/>
    </source>
</evidence>
<dbReference type="InParanoid" id="A0A1V9Y2B3"/>
<feature type="region of interest" description="Disordered" evidence="1">
    <location>
        <begin position="76"/>
        <end position="95"/>
    </location>
</feature>
<accession>A0A1V9Y2B3</accession>
<dbReference type="InterPro" id="IPR002999">
    <property type="entry name" value="Tudor"/>
</dbReference>
<keyword evidence="4" id="KW-1185">Reference proteome</keyword>
<organism evidence="3 4">
    <name type="scientific">Tropilaelaps mercedesae</name>
    <dbReference type="NCBI Taxonomy" id="418985"/>
    <lineage>
        <taxon>Eukaryota</taxon>
        <taxon>Metazoa</taxon>
        <taxon>Ecdysozoa</taxon>
        <taxon>Arthropoda</taxon>
        <taxon>Chelicerata</taxon>
        <taxon>Arachnida</taxon>
        <taxon>Acari</taxon>
        <taxon>Parasitiformes</taxon>
        <taxon>Mesostigmata</taxon>
        <taxon>Gamasina</taxon>
        <taxon>Dermanyssoidea</taxon>
        <taxon>Laelapidae</taxon>
        <taxon>Tropilaelaps</taxon>
    </lineage>
</organism>
<dbReference type="SUPFAM" id="SSF63748">
    <property type="entry name" value="Tudor/PWWP/MBT"/>
    <property type="match status" value="1"/>
</dbReference>
<name>A0A1V9Y2B3_9ACAR</name>
<dbReference type="Gene3D" id="2.30.30.140">
    <property type="match status" value="1"/>
</dbReference>
<evidence type="ECO:0000313" key="3">
    <source>
        <dbReference type="EMBL" id="OQR79884.1"/>
    </source>
</evidence>
<feature type="compositionally biased region" description="Polar residues" evidence="1">
    <location>
        <begin position="76"/>
        <end position="93"/>
    </location>
</feature>
<comment type="caution">
    <text evidence="3">The sequence shown here is derived from an EMBL/GenBank/DDBJ whole genome shotgun (WGS) entry which is preliminary data.</text>
</comment>
<dbReference type="Proteomes" id="UP000192247">
    <property type="component" value="Unassembled WGS sequence"/>
</dbReference>
<gene>
    <name evidence="3" type="ORF">BIW11_05422</name>
</gene>
<dbReference type="AlphaFoldDB" id="A0A1V9Y2B3"/>
<feature type="region of interest" description="Disordered" evidence="1">
    <location>
        <begin position="22"/>
        <end position="68"/>
    </location>
</feature>
<dbReference type="EMBL" id="MNPL01000578">
    <property type="protein sequence ID" value="OQR79884.1"/>
    <property type="molecule type" value="Genomic_DNA"/>
</dbReference>
<reference evidence="3 4" key="1">
    <citation type="journal article" date="2017" name="Gigascience">
        <title>Draft genome of the honey bee ectoparasitic mite, Tropilaelaps mercedesae, is shaped by the parasitic life history.</title>
        <authorList>
            <person name="Dong X."/>
            <person name="Armstrong S.D."/>
            <person name="Xia D."/>
            <person name="Makepeace B.L."/>
            <person name="Darby A.C."/>
            <person name="Kadowaki T."/>
        </authorList>
    </citation>
    <scope>NUCLEOTIDE SEQUENCE [LARGE SCALE GENOMIC DNA]</scope>
    <source>
        <strain evidence="3">Wuxi-XJTLU</strain>
    </source>
</reference>
<evidence type="ECO:0000256" key="1">
    <source>
        <dbReference type="SAM" id="MobiDB-lite"/>
    </source>
</evidence>
<sequence>MAPIAETLTHWRELESVAGDANAYRPMPTNRRRPPIVRNHYAPRLSPKKEKGDGIPAPFSSSKESSLERKCLLDTPTSARNQPLHSSQPNKFTPSYVPHRVSEMKNMIAQDQVEVRLDAVQGSHDIIWVRRSGIKHPSAHVQGLLDTLKFQAEDKLEDKRKFPVIIIRPNGRKIRALLESPVTYKNCVWYRDIDSGMSCSAPKECVFRCPPELLAIPPGAWRCQTEASELTQHVSPKRWTAARICVLKWSAVPTIRLVPRSDLTEDVDTHGDYSHILDFTEATEKTSECIQQLYDELPGVPLPRGPVVLLRECWVVSIKWPFVHFVQSNVYEKIDLVDPAFANGCSSDEHSILDPKPGSLCMVRVGNRFWRAAVTCVEGDSANVVFVDNGKQSVRAVGDLLSLLPNKRHAPPACIKGRLPDDYVEKCFDEATLTLLAMAAGPMQVLLMRVDDDIPTVRLFGVDGREICS</sequence>